<gene>
    <name evidence="4" type="ORF">ACFQVC_38790</name>
</gene>
<accession>A0ABW2JVE0</accession>
<reference evidence="5" key="1">
    <citation type="journal article" date="2019" name="Int. J. Syst. Evol. Microbiol.">
        <title>The Global Catalogue of Microorganisms (GCM) 10K type strain sequencing project: providing services to taxonomists for standard genome sequencing and annotation.</title>
        <authorList>
            <consortium name="The Broad Institute Genomics Platform"/>
            <consortium name="The Broad Institute Genome Sequencing Center for Infectious Disease"/>
            <person name="Wu L."/>
            <person name="Ma J."/>
        </authorList>
    </citation>
    <scope>NUCLEOTIDE SEQUENCE [LARGE SCALE GENOMIC DNA]</scope>
    <source>
        <strain evidence="5">SYNS20</strain>
    </source>
</reference>
<feature type="chain" id="PRO_5046635981" evidence="3">
    <location>
        <begin position="30"/>
        <end position="457"/>
    </location>
</feature>
<keyword evidence="2" id="KW-1133">Transmembrane helix</keyword>
<evidence type="ECO:0000313" key="4">
    <source>
        <dbReference type="EMBL" id="MFC7310151.1"/>
    </source>
</evidence>
<dbReference type="SUPFAM" id="SSF55486">
    <property type="entry name" value="Metalloproteases ('zincins'), catalytic domain"/>
    <property type="match status" value="1"/>
</dbReference>
<name>A0ABW2JVE0_9ACTN</name>
<protein>
    <submittedName>
        <fullName evidence="4">LAETG motif-containing sortase-dependent surface protein</fullName>
    </submittedName>
</protein>
<dbReference type="Proteomes" id="UP001596523">
    <property type="component" value="Unassembled WGS sequence"/>
</dbReference>
<evidence type="ECO:0000313" key="5">
    <source>
        <dbReference type="Proteomes" id="UP001596523"/>
    </source>
</evidence>
<keyword evidence="3" id="KW-0732">Signal</keyword>
<dbReference type="EMBL" id="JBHTCF010000029">
    <property type="protein sequence ID" value="MFC7310151.1"/>
    <property type="molecule type" value="Genomic_DNA"/>
</dbReference>
<proteinExistence type="predicted"/>
<evidence type="ECO:0000256" key="2">
    <source>
        <dbReference type="SAM" id="Phobius"/>
    </source>
</evidence>
<keyword evidence="5" id="KW-1185">Reference proteome</keyword>
<evidence type="ECO:0000256" key="1">
    <source>
        <dbReference type="SAM" id="MobiDB-lite"/>
    </source>
</evidence>
<feature type="transmembrane region" description="Helical" evidence="2">
    <location>
        <begin position="421"/>
        <end position="439"/>
    </location>
</feature>
<keyword evidence="2" id="KW-0812">Transmembrane</keyword>
<feature type="signal peptide" evidence="3">
    <location>
        <begin position="1"/>
        <end position="29"/>
    </location>
</feature>
<keyword evidence="2" id="KW-0472">Membrane</keyword>
<evidence type="ECO:0000256" key="3">
    <source>
        <dbReference type="SAM" id="SignalP"/>
    </source>
</evidence>
<feature type="compositionally biased region" description="Low complexity" evidence="1">
    <location>
        <begin position="406"/>
        <end position="422"/>
    </location>
</feature>
<dbReference type="NCBIfam" id="TIGR01167">
    <property type="entry name" value="LPXTG_anchor"/>
    <property type="match status" value="1"/>
</dbReference>
<feature type="compositionally biased region" description="Low complexity" evidence="1">
    <location>
        <begin position="355"/>
        <end position="365"/>
    </location>
</feature>
<feature type="region of interest" description="Disordered" evidence="1">
    <location>
        <begin position="355"/>
        <end position="422"/>
    </location>
</feature>
<organism evidence="4 5">
    <name type="scientific">Streptomyces monticola</name>
    <dbReference type="NCBI Taxonomy" id="2666263"/>
    <lineage>
        <taxon>Bacteria</taxon>
        <taxon>Bacillati</taxon>
        <taxon>Actinomycetota</taxon>
        <taxon>Actinomycetes</taxon>
        <taxon>Kitasatosporales</taxon>
        <taxon>Streptomycetaceae</taxon>
        <taxon>Streptomyces</taxon>
    </lineage>
</organism>
<sequence>MRLSPRALLISAACGSVALAASAQSAAFAAEESPAERRVQVVMVNFTDSSFPDATATEKLLKKAYFGESGSLTSYYNEVTRKATTFKPAGDDGVLGPIDLPMTGAGCDSDKISDLTYKALEEKGITEDDYEHVSVVFPNQKTDCDYLALGSVGGGTTWMPIDGEEISMTALVHEFGHNFGYDHHMRLRCDGTDLASCKDSDETSHKTPMGGGGWEAGLTSPELIHSKWLSGKGAVKVAKSGTYTLRPLYGAGSGVRALDIPVGDDRLVVELRGASGTLDKGIEGVHAYRVQKGDYAASALVDTTPDADHSSDGGAPDADALAAGRTLTDKADKVQVKVVKSGSGAATVAVSLNGEPAPAATPATGWGSGSGADAGSAAGADEQGVVPQTEGEEPADGTRAEGAKGAEGTELAETGGDSTTLPVAAGGAALLALGAAFLLRSRRRRPAPASPAGRHSR</sequence>
<dbReference type="RefSeq" id="WP_381840116.1">
    <property type="nucleotide sequence ID" value="NZ_JBHTCF010000029.1"/>
</dbReference>
<comment type="caution">
    <text evidence="4">The sequence shown here is derived from an EMBL/GenBank/DDBJ whole genome shotgun (WGS) entry which is preliminary data.</text>
</comment>
<dbReference type="NCBIfam" id="NF041528">
    <property type="entry name" value="strep_LAETG"/>
    <property type="match status" value="1"/>
</dbReference>